<evidence type="ECO:0000256" key="1">
    <source>
        <dbReference type="SAM" id="MobiDB-lite"/>
    </source>
</evidence>
<dbReference type="OrthoDB" id="3535086at2759"/>
<protein>
    <submittedName>
        <fullName evidence="2">Uncharacterized protein</fullName>
    </submittedName>
</protein>
<sequence>MISSLQGRRPQVPQQQIPPPMNQQPNRPMGVMPQQIRPQYDAASQHPVFFTSRMVKLPNGVAGAGASPVAMGYQFEEGRKDGGVIGGKQKL</sequence>
<dbReference type="EMBL" id="KV460256">
    <property type="protein sequence ID" value="OBT93189.1"/>
    <property type="molecule type" value="Genomic_DNA"/>
</dbReference>
<feature type="region of interest" description="Disordered" evidence="1">
    <location>
        <begin position="1"/>
        <end position="32"/>
    </location>
</feature>
<dbReference type="RefSeq" id="XP_018126922.1">
    <property type="nucleotide sequence ID" value="XM_018278270.2"/>
</dbReference>
<organism evidence="2 3">
    <name type="scientific">Pseudogymnoascus verrucosus</name>
    <dbReference type="NCBI Taxonomy" id="342668"/>
    <lineage>
        <taxon>Eukaryota</taxon>
        <taxon>Fungi</taxon>
        <taxon>Dikarya</taxon>
        <taxon>Ascomycota</taxon>
        <taxon>Pezizomycotina</taxon>
        <taxon>Leotiomycetes</taxon>
        <taxon>Thelebolales</taxon>
        <taxon>Thelebolaceae</taxon>
        <taxon>Pseudogymnoascus</taxon>
    </lineage>
</organism>
<gene>
    <name evidence="2" type="ORF">VE01_08851</name>
</gene>
<accession>A0A1B8GBG0</accession>
<reference evidence="2 3" key="1">
    <citation type="submission" date="2016-03" db="EMBL/GenBank/DDBJ databases">
        <title>Comparative genomics of Pseudogymnoascus destructans, the fungus causing white-nose syndrome of bats.</title>
        <authorList>
            <person name="Palmer J.M."/>
            <person name="Drees K.P."/>
            <person name="Foster J.T."/>
            <person name="Lindner D.L."/>
        </authorList>
    </citation>
    <scope>NUCLEOTIDE SEQUENCE [LARGE SCALE GENOMIC DNA]</scope>
    <source>
        <strain evidence="2 3">UAMH 10579</strain>
    </source>
</reference>
<name>A0A1B8GBG0_9PEZI</name>
<evidence type="ECO:0000313" key="3">
    <source>
        <dbReference type="Proteomes" id="UP000091956"/>
    </source>
</evidence>
<reference evidence="3" key="2">
    <citation type="journal article" date="2018" name="Nat. Commun.">
        <title>Extreme sensitivity to ultraviolet light in the fungal pathogen causing white-nose syndrome of bats.</title>
        <authorList>
            <person name="Palmer J.M."/>
            <person name="Drees K.P."/>
            <person name="Foster J.T."/>
            <person name="Lindner D.L."/>
        </authorList>
    </citation>
    <scope>NUCLEOTIDE SEQUENCE [LARGE SCALE GENOMIC DNA]</scope>
    <source>
        <strain evidence="3">UAMH 10579</strain>
    </source>
</reference>
<keyword evidence="3" id="KW-1185">Reference proteome</keyword>
<dbReference type="Proteomes" id="UP000091956">
    <property type="component" value="Unassembled WGS sequence"/>
</dbReference>
<proteinExistence type="predicted"/>
<dbReference type="AlphaFoldDB" id="A0A1B8GBG0"/>
<feature type="compositionally biased region" description="Low complexity" evidence="1">
    <location>
        <begin position="1"/>
        <end position="15"/>
    </location>
</feature>
<dbReference type="GeneID" id="28842237"/>
<evidence type="ECO:0000313" key="2">
    <source>
        <dbReference type="EMBL" id="OBT93189.1"/>
    </source>
</evidence>